<dbReference type="PROSITE" id="PS51892">
    <property type="entry name" value="SUBTILASE"/>
    <property type="match status" value="1"/>
</dbReference>
<dbReference type="Gene3D" id="2.60.120.260">
    <property type="entry name" value="Galactose-binding domain-like"/>
    <property type="match status" value="1"/>
</dbReference>
<dbReference type="SUPFAM" id="SSF49785">
    <property type="entry name" value="Galactose-binding domain-like"/>
    <property type="match status" value="1"/>
</dbReference>
<dbReference type="Proteomes" id="UP000254280">
    <property type="component" value="Unassembled WGS sequence"/>
</dbReference>
<dbReference type="PANTHER" id="PTHR42884:SF14">
    <property type="entry name" value="NEUROENDOCRINE CONVERTASE 1"/>
    <property type="match status" value="1"/>
</dbReference>
<dbReference type="Gene3D" id="2.150.10.10">
    <property type="entry name" value="Serralysin-like metalloprotease, C-terminal"/>
    <property type="match status" value="7"/>
</dbReference>
<dbReference type="Pfam" id="PF06594">
    <property type="entry name" value="HCBP_related"/>
    <property type="match status" value="1"/>
</dbReference>
<keyword evidence="8" id="KW-1185">Reference proteome</keyword>
<evidence type="ECO:0000313" key="8">
    <source>
        <dbReference type="Proteomes" id="UP000254280"/>
    </source>
</evidence>
<evidence type="ECO:0000256" key="4">
    <source>
        <dbReference type="ARBA" id="ARBA00022837"/>
    </source>
</evidence>
<dbReference type="OrthoDB" id="1676884at2"/>
<keyword evidence="2" id="KW-0378">Hydrolase</keyword>
<dbReference type="Gene3D" id="3.40.50.200">
    <property type="entry name" value="Peptidase S8/S53 domain"/>
    <property type="match status" value="1"/>
</dbReference>
<dbReference type="Pfam" id="PF00082">
    <property type="entry name" value="Peptidase_S8"/>
    <property type="match status" value="1"/>
</dbReference>
<evidence type="ECO:0000256" key="5">
    <source>
        <dbReference type="PROSITE-ProRule" id="PRU01240"/>
    </source>
</evidence>
<dbReference type="InterPro" id="IPR029058">
    <property type="entry name" value="AB_hydrolase_fold"/>
</dbReference>
<dbReference type="InterPro" id="IPR046742">
    <property type="entry name" value="DUF6792"/>
</dbReference>
<dbReference type="InterPro" id="IPR011049">
    <property type="entry name" value="Serralysin-like_metalloprot_C"/>
</dbReference>
<proteinExistence type="inferred from homology"/>
<name>A0A379B4F7_9PAST</name>
<dbReference type="GO" id="GO:0004252">
    <property type="term" value="F:serine-type endopeptidase activity"/>
    <property type="evidence" value="ECO:0007669"/>
    <property type="project" value="InterPro"/>
</dbReference>
<sequence>MSNDNLALLAAAAYGKFTDIKYDKKIQDALKDNGNGLTEKQAIHFTATYEILAHQANTANGYSGTIVRNKHSHQVFVLHRGTEDVQDWVEDGLLVLGGLPYRQIVDAKKFVDENIKNGNISGDFTNVGHSLGKSIADIVHFTTNRSSGSIGFNGAGSSFLGDGQKVNISIPAWDISNLVKQSGNRALLEKLAKESGNVFAPSKGNVKNFVSLGPSIVASHLPYHQHGKIISFNNGATASHSISPFIEPMDWVAKLSSKYQIGLEEAVDLYNINGQYAYTFDKKYGMPRYDRDKAHLVLNRYMSENKNISATSLELYAKNEYLSHRGGISSMIDIGKNQYWQNYGLKSDNKVYIGNTGAIPSDYDSFYVTNQHKISLNKDVLNKSTKTSDLASSSILTDDRRIANHNLIAMKAIEVANMAASAIPKVRTPKINTILNGSQGKPYKIAIDPLILDLNGDGAKAVSYSDKSVLFDIDNDGGSLEETGWLSNQDGLLVQDLNNNGKIDNMAEVFSEYYAGKAGRNGESGEKRFKNGFEALSTLDSNGDRVFDHKDKGFNSVRVWQDKNHNGITDKGELQTLADLGITSVDLSYQDAGGQLFYGNELLAKGNFTRNGKKYEAAAVNFLANPRGHIITSMAGGKKTVTEAAGVLAKTSSFTAADDIARTLEAKRLGVENIQAGNGNDTLYGDDRDNWLAGGGGKDTFYGGDGDDVLLIDGDDLPENIHGGKGNDVVQVIGNKGVSLDLGKAEIEIAHGGRGNDVFFSSGNSSVFVRGGDGNDTIIGSIANDALSGENGNDSISGNAGNDLIRGHRGNDRLFGDDGDDILFGGSDDDILHGGYGNDTLLGEGGDDYLDGGEGEDTAEFSGNFADYKITKMGEGILISDKTQGRDGTDFLRNIERLNFKDITNYLAPTADTEWENPTPVEDILYQDSKGQRFDGSRPYIIKPSQLLKNDIDLQGDNLVIYQASNIRGGSLKELPNGDIEFTPLKGFNGIASFEYSIKDSKDVTSVSTQGKGELTGKVYLVPPHLPSDPDVIRQHYLDAANILPVWEQYSGKNIRIGQFEPSGPFSIAEEVADYRHFELRNKVDKSWLHDYEYKRQEDDKVFSKHATEVAGIMVAERNGEGGVGVAYDATVASYWVGADVSSLDKMKYYDVANHSWGHTQNFRQQISFSDKSKTIFDLYKPALTEGRHGLGTVIVNSAGNDRAKGGNTNYSELTNVRYGIAVASAELNAAFETKIAGYSNPGASVLVTAHGSNAYSSSREIVNENGSVLEEEYARNNGTSYSAPVVSGIVALMLEANPYLGYRDIQEILALTATTKGITDSQWQRNGAKNWNGTGMHVSHDYGYGIVDAQAAVRLAQNWNTQHTYDNEVKLESAFQSGTLNLAIDDNSGIQSSVDVSNAKIQLENVSVKLNLTHPRAGDLIVKLISPAGTESILMNRAGKDPNAETATGDVKFGESSTLNYTFNTALLKGEDPNGRWALQVFDVATGETGTLNHWSLSFYGRAYDGSDTYVYTNEFHNNQISHQLNDTNGGVDTINASAMDGVINVDLLSGKADLAGKALTIQNPQHIENIIGGDFNDVLLGNNGVNVLVGGRGNDTLSGLAGNDVLVGGLGKNTLTGGDGSDTFIIEKKSSGEDVIVDFKVGTDRLVLTGFDPLNVPTKAQQGKDTVITLQEQTIRLKNIKADSFLMDNIVLTKEVFKPYWLNQTDAYGFANSNDEVALPHMGVAFWGTEGDDRLFGGNGDDIIRGGSGRDIIVGEHAADSVMGGNDILYGDGGDDRIMGGGGNDTLYGGMGDDYLGGGAGDDIIYLEGDDTALSNSYRNQQYITLGQYNDVEFSWARGEGGSGSDRFVIVKDNSQNASKGLLKNLIWDFDLNDKNEKIDLSQFKGLHTVNISGFAVNGEQYSRIWLGEAKAGTQYITLRGISPDKIKEEMFIFSNEQADLPQLTYSISGSNKNDTLKGNAIGNVIDGKAGSDVMEGFAGDDVYLVDNVGDKVIEAKNEGYDTVKSSVSYTLPNHVEELQLTKNASINGTGNAENNRLVGNSGNNRLDGKAGFDTMIGKAGNDAYIVDSHLDKVIEKPGEGNDTVISSVSYTLPENVEHLELSGNHPISGTGNDKNNTIKGNAADNRLIGYEGNDTLNGMRGNDFLMGGKGNDTYHFNRGDGIDTIYDEQGEDTLRFANVNYNQLWFRKLDTDLEVSVIGTQDKVIIADWYGKNYKVETIVAANNKSLAHSDVDKLISAMSAFAPPTAGQISLPQEINTKINPVLAASWI</sequence>
<evidence type="ECO:0000256" key="3">
    <source>
        <dbReference type="ARBA" id="ARBA00022825"/>
    </source>
</evidence>
<organism evidence="7 8">
    <name type="scientific">[Pasteurella] mairii</name>
    <dbReference type="NCBI Taxonomy" id="757"/>
    <lineage>
        <taxon>Bacteria</taxon>
        <taxon>Pseudomonadati</taxon>
        <taxon>Pseudomonadota</taxon>
        <taxon>Gammaproteobacteria</taxon>
        <taxon>Pasteurellales</taxon>
        <taxon>Pasteurellaceae</taxon>
    </lineage>
</organism>
<keyword evidence="4" id="KW-0106">Calcium</keyword>
<dbReference type="SUPFAM" id="SSF52743">
    <property type="entry name" value="Subtilisin-like"/>
    <property type="match status" value="1"/>
</dbReference>
<evidence type="ECO:0000256" key="1">
    <source>
        <dbReference type="ARBA" id="ARBA00022670"/>
    </source>
</evidence>
<dbReference type="InterPro" id="IPR018511">
    <property type="entry name" value="Hemolysin-typ_Ca-bd_CS"/>
</dbReference>
<evidence type="ECO:0000313" key="7">
    <source>
        <dbReference type="EMBL" id="SUB33487.1"/>
    </source>
</evidence>
<dbReference type="EMBL" id="UGSS01000002">
    <property type="protein sequence ID" value="SUB33487.1"/>
    <property type="molecule type" value="Genomic_DNA"/>
</dbReference>
<dbReference type="PROSITE" id="PS00330">
    <property type="entry name" value="HEMOLYSIN_CALCIUM"/>
    <property type="match status" value="6"/>
</dbReference>
<reference evidence="7 8" key="1">
    <citation type="submission" date="2018-06" db="EMBL/GenBank/DDBJ databases">
        <authorList>
            <consortium name="Pathogen Informatics"/>
            <person name="Doyle S."/>
        </authorList>
    </citation>
    <scope>NUCLEOTIDE SEQUENCE [LARGE SCALE GENOMIC DNA]</scope>
    <source>
        <strain evidence="7 8">NCTC10699</strain>
    </source>
</reference>
<evidence type="ECO:0000259" key="6">
    <source>
        <dbReference type="PROSITE" id="PS51829"/>
    </source>
</evidence>
<dbReference type="Pfam" id="PF17892">
    <property type="entry name" value="Cadherin_5"/>
    <property type="match status" value="1"/>
</dbReference>
<dbReference type="GO" id="GO:0005737">
    <property type="term" value="C:cytoplasm"/>
    <property type="evidence" value="ECO:0007669"/>
    <property type="project" value="UniProtKB-ARBA"/>
</dbReference>
<dbReference type="PROSITE" id="PS00138">
    <property type="entry name" value="SUBTILASE_SER"/>
    <property type="match status" value="1"/>
</dbReference>
<comment type="caution">
    <text evidence="5">Lacks conserved residue(s) required for the propagation of feature annotation.</text>
</comment>
<feature type="domain" description="P/Homo B" evidence="6">
    <location>
        <begin position="1360"/>
        <end position="1506"/>
    </location>
</feature>
<dbReference type="PRINTS" id="PR00313">
    <property type="entry name" value="CABNDNGRPT"/>
</dbReference>
<dbReference type="SUPFAM" id="SSF53474">
    <property type="entry name" value="alpha/beta-Hydrolases"/>
    <property type="match status" value="1"/>
</dbReference>
<dbReference type="InterPro" id="IPR000209">
    <property type="entry name" value="Peptidase_S8/S53_dom"/>
</dbReference>
<dbReference type="Pfam" id="PF01483">
    <property type="entry name" value="P_proprotein"/>
    <property type="match status" value="1"/>
</dbReference>
<dbReference type="InterPro" id="IPR008979">
    <property type="entry name" value="Galactose-bd-like_sf"/>
</dbReference>
<dbReference type="Pfam" id="PF00353">
    <property type="entry name" value="HemolysinCabind"/>
    <property type="match status" value="9"/>
</dbReference>
<dbReference type="InterPro" id="IPR001343">
    <property type="entry name" value="Hemolysn_Ca-bd"/>
</dbReference>
<protein>
    <submittedName>
        <fullName evidence="7">Cyclolysin</fullName>
    </submittedName>
</protein>
<keyword evidence="3" id="KW-0720">Serine protease</keyword>
<dbReference type="InterPro" id="IPR041690">
    <property type="entry name" value="Cadherin_5"/>
</dbReference>
<dbReference type="GO" id="GO:0016485">
    <property type="term" value="P:protein processing"/>
    <property type="evidence" value="ECO:0007669"/>
    <property type="project" value="TreeGrafter"/>
</dbReference>
<dbReference type="GO" id="GO:0016020">
    <property type="term" value="C:membrane"/>
    <property type="evidence" value="ECO:0007669"/>
    <property type="project" value="TreeGrafter"/>
</dbReference>
<gene>
    <name evidence="7" type="primary">cya_2</name>
    <name evidence="7" type="ORF">NCTC10699_01107</name>
</gene>
<accession>A0A379B4F7</accession>
<dbReference type="PANTHER" id="PTHR42884">
    <property type="entry name" value="PROPROTEIN CONVERTASE SUBTILISIN/KEXIN-RELATED"/>
    <property type="match status" value="1"/>
</dbReference>
<dbReference type="PROSITE" id="PS51829">
    <property type="entry name" value="P_HOMO_B"/>
    <property type="match status" value="1"/>
</dbReference>
<keyword evidence="1" id="KW-0645">Protease</keyword>
<dbReference type="InterPro" id="IPR036852">
    <property type="entry name" value="Peptidase_S8/S53_dom_sf"/>
</dbReference>
<dbReference type="InterPro" id="IPR002884">
    <property type="entry name" value="P_dom"/>
</dbReference>
<dbReference type="InterPro" id="IPR023828">
    <property type="entry name" value="Peptidase_S8_Ser-AS"/>
</dbReference>
<dbReference type="Pfam" id="PF20591">
    <property type="entry name" value="DUF6792"/>
    <property type="match status" value="1"/>
</dbReference>
<dbReference type="InterPro" id="IPR010566">
    <property type="entry name" value="Haemolys_ca-bd"/>
</dbReference>
<dbReference type="GO" id="GO:0005509">
    <property type="term" value="F:calcium ion binding"/>
    <property type="evidence" value="ECO:0007669"/>
    <property type="project" value="InterPro"/>
</dbReference>
<comment type="similarity">
    <text evidence="5">Belongs to the peptidase S8 family.</text>
</comment>
<evidence type="ECO:0000256" key="2">
    <source>
        <dbReference type="ARBA" id="ARBA00022801"/>
    </source>
</evidence>
<dbReference type="GO" id="GO:0012505">
    <property type="term" value="C:endomembrane system"/>
    <property type="evidence" value="ECO:0007669"/>
    <property type="project" value="UniProtKB-ARBA"/>
</dbReference>
<dbReference type="SUPFAM" id="SSF51120">
    <property type="entry name" value="beta-Roll"/>
    <property type="match status" value="4"/>
</dbReference>